<dbReference type="HOGENOM" id="CLU_114601_6_0_1"/>
<dbReference type="InterPro" id="IPR016155">
    <property type="entry name" value="Mopterin_synth/thiamin_S_b"/>
</dbReference>
<evidence type="ECO:0000256" key="3">
    <source>
        <dbReference type="SAM" id="SignalP"/>
    </source>
</evidence>
<proteinExistence type="predicted"/>
<evidence type="ECO:0000313" key="4">
    <source>
        <dbReference type="EMBL" id="ETI19955.1"/>
    </source>
</evidence>
<dbReference type="OrthoDB" id="5595860at2759"/>
<dbReference type="Proteomes" id="UP000030678">
    <property type="component" value="Unassembled WGS sequence"/>
</dbReference>
<dbReference type="CDD" id="cd00754">
    <property type="entry name" value="Ubl_MoaD"/>
    <property type="match status" value="1"/>
</dbReference>
<keyword evidence="3" id="KW-0732">Signal</keyword>
<dbReference type="RefSeq" id="XP_008731497.1">
    <property type="nucleotide sequence ID" value="XM_008733275.1"/>
</dbReference>
<feature type="chain" id="PRO_5004772971" evidence="3">
    <location>
        <begin position="29"/>
        <end position="143"/>
    </location>
</feature>
<accession>V9CZA3</accession>
<feature type="signal peptide" evidence="3">
    <location>
        <begin position="1"/>
        <end position="28"/>
    </location>
</feature>
<dbReference type="SUPFAM" id="SSF54285">
    <property type="entry name" value="MoaD/ThiS"/>
    <property type="match status" value="1"/>
</dbReference>
<evidence type="ECO:0000256" key="1">
    <source>
        <dbReference type="ARBA" id="ARBA00022741"/>
    </source>
</evidence>
<feature type="compositionally biased region" description="Basic and acidic residues" evidence="2">
    <location>
        <begin position="86"/>
        <end position="115"/>
    </location>
</feature>
<name>V9CZA3_9EURO</name>
<protein>
    <submittedName>
        <fullName evidence="4">Uncharacterized protein</fullName>
    </submittedName>
</protein>
<dbReference type="PANTHER" id="PTHR33359:SF1">
    <property type="entry name" value="MOLYBDOPTERIN SYNTHASE SULFUR CARRIER SUBUNIT"/>
    <property type="match status" value="1"/>
</dbReference>
<evidence type="ECO:0000313" key="5">
    <source>
        <dbReference type="Proteomes" id="UP000030678"/>
    </source>
</evidence>
<dbReference type="InterPro" id="IPR012675">
    <property type="entry name" value="Beta-grasp_dom_sf"/>
</dbReference>
<reference evidence="4 5" key="1">
    <citation type="submission" date="2013-03" db="EMBL/GenBank/DDBJ databases">
        <title>The Genome Sequence of Cladophialophora carrionii CBS 160.54.</title>
        <authorList>
            <consortium name="The Broad Institute Genomics Platform"/>
            <person name="Cuomo C."/>
            <person name="de Hoog S."/>
            <person name="Gorbushina A."/>
            <person name="Walker B."/>
            <person name="Young S.K."/>
            <person name="Zeng Q."/>
            <person name="Gargeya S."/>
            <person name="Fitzgerald M."/>
            <person name="Haas B."/>
            <person name="Abouelleil A."/>
            <person name="Allen A.W."/>
            <person name="Alvarado L."/>
            <person name="Arachchi H.M."/>
            <person name="Berlin A.M."/>
            <person name="Chapman S.B."/>
            <person name="Gainer-Dewar J."/>
            <person name="Goldberg J."/>
            <person name="Griggs A."/>
            <person name="Gujja S."/>
            <person name="Hansen M."/>
            <person name="Howarth C."/>
            <person name="Imamovic A."/>
            <person name="Ireland A."/>
            <person name="Larimer J."/>
            <person name="McCowan C."/>
            <person name="Murphy C."/>
            <person name="Pearson M."/>
            <person name="Poon T.W."/>
            <person name="Priest M."/>
            <person name="Roberts A."/>
            <person name="Saif S."/>
            <person name="Shea T."/>
            <person name="Sisk P."/>
            <person name="Sykes S."/>
            <person name="Wortman J."/>
            <person name="Nusbaum C."/>
            <person name="Birren B."/>
        </authorList>
    </citation>
    <scope>NUCLEOTIDE SEQUENCE [LARGE SCALE GENOMIC DNA]</scope>
    <source>
        <strain evidence="4 5">CBS 160.54</strain>
    </source>
</reference>
<organism evidence="4 5">
    <name type="scientific">Cladophialophora carrionii CBS 160.54</name>
    <dbReference type="NCBI Taxonomy" id="1279043"/>
    <lineage>
        <taxon>Eukaryota</taxon>
        <taxon>Fungi</taxon>
        <taxon>Dikarya</taxon>
        <taxon>Ascomycota</taxon>
        <taxon>Pezizomycotina</taxon>
        <taxon>Eurotiomycetes</taxon>
        <taxon>Chaetothyriomycetidae</taxon>
        <taxon>Chaetothyriales</taxon>
        <taxon>Herpotrichiellaceae</taxon>
        <taxon>Cladophialophora</taxon>
    </lineage>
</organism>
<feature type="region of interest" description="Disordered" evidence="2">
    <location>
        <begin position="86"/>
        <end position="143"/>
    </location>
</feature>
<dbReference type="PANTHER" id="PTHR33359">
    <property type="entry name" value="MOLYBDOPTERIN SYNTHASE SULFUR CARRIER SUBUNIT"/>
    <property type="match status" value="1"/>
</dbReference>
<dbReference type="VEuPathDB" id="FungiDB:G647_08970"/>
<keyword evidence="1" id="KW-0547">Nucleotide-binding</keyword>
<dbReference type="GO" id="GO:0000166">
    <property type="term" value="F:nucleotide binding"/>
    <property type="evidence" value="ECO:0007669"/>
    <property type="project" value="UniProtKB-KW"/>
</dbReference>
<dbReference type="AlphaFoldDB" id="V9CZA3"/>
<gene>
    <name evidence="4" type="ORF">G647_08970</name>
</gene>
<dbReference type="GO" id="GO:0006777">
    <property type="term" value="P:Mo-molybdopterin cofactor biosynthetic process"/>
    <property type="evidence" value="ECO:0007669"/>
    <property type="project" value="InterPro"/>
</dbReference>
<dbReference type="GO" id="GO:1990133">
    <property type="term" value="C:molybdopterin adenylyltransferase complex"/>
    <property type="evidence" value="ECO:0007669"/>
    <property type="project" value="TreeGrafter"/>
</dbReference>
<dbReference type="Gene3D" id="3.10.20.30">
    <property type="match status" value="1"/>
</dbReference>
<dbReference type="InterPro" id="IPR003749">
    <property type="entry name" value="ThiS/MoaD-like"/>
</dbReference>
<evidence type="ECO:0000256" key="2">
    <source>
        <dbReference type="SAM" id="MobiDB-lite"/>
    </source>
</evidence>
<dbReference type="InterPro" id="IPR044672">
    <property type="entry name" value="MOCS2A"/>
</dbReference>
<dbReference type="Pfam" id="PF02597">
    <property type="entry name" value="ThiS"/>
    <property type="match status" value="1"/>
</dbReference>
<dbReference type="GeneID" id="19987463"/>
<sequence length="143" mass="15024">MSASVSASASASTGTFTLLLFASASTFAGDQETLTLPAPTTLRGVFRTLESRFPGMTKQILRSSAVTVNLEYVDFDPDGLVEFELGRDVGRDENRESVGGEQAKGGDKSRGRGESESTSEGEGLDMLIREGDEVGIIPPVSSG</sequence>
<dbReference type="UniPathway" id="UPA00344"/>
<dbReference type="EMBL" id="KB822709">
    <property type="protein sequence ID" value="ETI19955.1"/>
    <property type="molecule type" value="Genomic_DNA"/>
</dbReference>